<dbReference type="AlphaFoldDB" id="A0A1E7WVQ5"/>
<dbReference type="EC" id="1.13.11.3" evidence="1"/>
<gene>
    <name evidence="1" type="primary">pcaG</name>
    <name evidence="1" type="ORF">DUPY_17230</name>
</gene>
<dbReference type="EMBL" id="LROM01000071">
    <property type="protein sequence ID" value="OFA03908.1"/>
    <property type="molecule type" value="Genomic_DNA"/>
</dbReference>
<dbReference type="Gene3D" id="2.60.130.10">
    <property type="entry name" value="Aromatic compound dioxygenase"/>
    <property type="match status" value="1"/>
</dbReference>
<reference evidence="2" key="1">
    <citation type="journal article" date="2016" name="Front. Microbiol.">
        <title>Molecular Keys to the Janthinobacterium and Duganella spp. Interaction with the Plant Pathogen Fusarium graminearum.</title>
        <authorList>
            <person name="Haack F.S."/>
            <person name="Poehlein A."/>
            <person name="Kroger C."/>
            <person name="Voigt C.A."/>
            <person name="Piepenbring M."/>
            <person name="Bode H.B."/>
            <person name="Daniel R."/>
            <person name="Schafer W."/>
            <person name="Streit W.R."/>
        </authorList>
    </citation>
    <scope>NUCLEOTIDE SEQUENCE [LARGE SCALE GENOMIC DNA]</scope>
    <source>
        <strain evidence="2">T54</strain>
    </source>
</reference>
<dbReference type="InterPro" id="IPR015889">
    <property type="entry name" value="Intradiol_dOase_core"/>
</dbReference>
<comment type="caution">
    <text evidence="1">The sequence shown here is derived from an EMBL/GenBank/DDBJ whole genome shotgun (WGS) entry which is preliminary data.</text>
</comment>
<dbReference type="GO" id="GO:0005506">
    <property type="term" value="F:iron ion binding"/>
    <property type="evidence" value="ECO:0007669"/>
    <property type="project" value="InterPro"/>
</dbReference>
<organism evidence="1 2">
    <name type="scientific">Duganella phyllosphaerae</name>
    <dbReference type="NCBI Taxonomy" id="762836"/>
    <lineage>
        <taxon>Bacteria</taxon>
        <taxon>Pseudomonadati</taxon>
        <taxon>Pseudomonadota</taxon>
        <taxon>Betaproteobacteria</taxon>
        <taxon>Burkholderiales</taxon>
        <taxon>Oxalobacteraceae</taxon>
        <taxon>Telluria group</taxon>
        <taxon>Duganella</taxon>
    </lineage>
</organism>
<sequence length="171" mass="18312">MTTAITTSQTIGPFSHEAWQWAMDLGTAASAAAAGITFDGTIYDGDGTPINDAQIEVWQPGAEHAEAALDVPAFRRIPSDDQGGFTFTLADIGAQPGQPVAYVTVFARGLVKHQFTAVFLADDPALATSAILEQVPAARRPTLLAAKTSDGKYRWDIRMQGDMETAFFDYV</sequence>
<name>A0A1E7WVQ5_9BURK</name>
<evidence type="ECO:0000313" key="1">
    <source>
        <dbReference type="EMBL" id="OFA03908.1"/>
    </source>
</evidence>
<dbReference type="InterPro" id="IPR050770">
    <property type="entry name" value="Intradiol_RC_Dioxygenase"/>
</dbReference>
<dbReference type="SUPFAM" id="SSF49482">
    <property type="entry name" value="Aromatic compound dioxygenase"/>
    <property type="match status" value="1"/>
</dbReference>
<proteinExistence type="predicted"/>
<dbReference type="PANTHER" id="PTHR33711:SF9">
    <property type="entry name" value="PROTOCATECHUATE 3,4-DIOXYGENASE ALPHA CHAIN"/>
    <property type="match status" value="1"/>
</dbReference>
<keyword evidence="1" id="KW-0223">Dioxygenase</keyword>
<keyword evidence="1" id="KW-0560">Oxidoreductase</keyword>
<evidence type="ECO:0000313" key="2">
    <source>
        <dbReference type="Proteomes" id="UP000175989"/>
    </source>
</evidence>
<dbReference type="Proteomes" id="UP000175989">
    <property type="component" value="Unassembled WGS sequence"/>
</dbReference>
<protein>
    <submittedName>
        <fullName evidence="1">Protocatechuate 3,4-dioxygenase alpha chain</fullName>
        <ecNumber evidence="1">1.13.11.3</ecNumber>
    </submittedName>
</protein>
<dbReference type="PANTHER" id="PTHR33711">
    <property type="entry name" value="DIOXYGENASE, PUTATIVE (AFU_ORTHOLOGUE AFUA_2G02910)-RELATED"/>
    <property type="match status" value="1"/>
</dbReference>
<dbReference type="RefSeq" id="WP_070247426.1">
    <property type="nucleotide sequence ID" value="NZ_LROM01000071.1"/>
</dbReference>
<accession>A0A1E7WVQ5</accession>
<keyword evidence="2" id="KW-1185">Reference proteome</keyword>
<dbReference type="OrthoDB" id="9805815at2"/>
<dbReference type="PATRIC" id="fig|762836.4.peg.1793"/>
<dbReference type="GO" id="GO:0018578">
    <property type="term" value="F:protocatechuate 3,4-dioxygenase activity"/>
    <property type="evidence" value="ECO:0007669"/>
    <property type="project" value="UniProtKB-EC"/>
</dbReference>